<keyword evidence="4 8" id="KW-0812">Transmembrane</keyword>
<comment type="similarity">
    <text evidence="2">Belongs to the UPF0073 (Hly-III) family.</text>
</comment>
<dbReference type="InterPro" id="IPR004254">
    <property type="entry name" value="AdipoR/HlyIII-related"/>
</dbReference>
<evidence type="ECO:0000256" key="6">
    <source>
        <dbReference type="ARBA" id="ARBA00023136"/>
    </source>
</evidence>
<feature type="binding site" evidence="7">
    <location>
        <position position="192"/>
    </location>
    <ligand>
        <name>Zn(2+)</name>
        <dbReference type="ChEBI" id="CHEBI:29105"/>
    </ligand>
</feature>
<dbReference type="Pfam" id="PF03006">
    <property type="entry name" value="HlyIII"/>
    <property type="match status" value="1"/>
</dbReference>
<evidence type="ECO:0000313" key="9">
    <source>
        <dbReference type="EMBL" id="TCK60995.1"/>
    </source>
</evidence>
<name>A0A4R1K9G5_9BACT</name>
<feature type="transmembrane region" description="Helical" evidence="8">
    <location>
        <begin position="102"/>
        <end position="121"/>
    </location>
</feature>
<keyword evidence="7" id="KW-0479">Metal-binding</keyword>
<dbReference type="PANTHER" id="PTHR20855">
    <property type="entry name" value="ADIPOR/PROGESTIN RECEPTOR-RELATED"/>
    <property type="match status" value="1"/>
</dbReference>
<evidence type="ECO:0000256" key="1">
    <source>
        <dbReference type="ARBA" id="ARBA00004651"/>
    </source>
</evidence>
<evidence type="ECO:0000313" key="10">
    <source>
        <dbReference type="Proteomes" id="UP000294614"/>
    </source>
</evidence>
<proteinExistence type="inferred from homology"/>
<feature type="binding site" evidence="7">
    <location>
        <position position="188"/>
    </location>
    <ligand>
        <name>Zn(2+)</name>
        <dbReference type="ChEBI" id="CHEBI:29105"/>
    </ligand>
</feature>
<comment type="subcellular location">
    <subcellularLocation>
        <location evidence="1">Cell membrane</location>
        <topology evidence="1">Multi-pass membrane protein</topology>
    </subcellularLocation>
</comment>
<feature type="transmembrane region" description="Helical" evidence="8">
    <location>
        <begin position="188"/>
        <end position="212"/>
    </location>
</feature>
<feature type="transmembrane region" description="Helical" evidence="8">
    <location>
        <begin position="128"/>
        <end position="149"/>
    </location>
</feature>
<dbReference type="InterPro" id="IPR005744">
    <property type="entry name" value="Hy-lIII"/>
</dbReference>
<dbReference type="NCBIfam" id="TIGR01065">
    <property type="entry name" value="hlyIII"/>
    <property type="match status" value="1"/>
</dbReference>
<dbReference type="OrthoDB" id="9813689at2"/>
<reference evidence="9 10" key="1">
    <citation type="submission" date="2019-03" db="EMBL/GenBank/DDBJ databases">
        <title>Genomic Encyclopedia of Type Strains, Phase IV (KMG-IV): sequencing the most valuable type-strain genomes for metagenomic binning, comparative biology and taxonomic classification.</title>
        <authorList>
            <person name="Goeker M."/>
        </authorList>
    </citation>
    <scope>NUCLEOTIDE SEQUENCE [LARGE SCALE GENOMIC DNA]</scope>
    <source>
        <strain evidence="9 10">DSM 24984</strain>
    </source>
</reference>
<evidence type="ECO:0000256" key="2">
    <source>
        <dbReference type="ARBA" id="ARBA00008488"/>
    </source>
</evidence>
<evidence type="ECO:0000256" key="5">
    <source>
        <dbReference type="ARBA" id="ARBA00022989"/>
    </source>
</evidence>
<dbReference type="GO" id="GO:0140911">
    <property type="term" value="F:pore-forming activity"/>
    <property type="evidence" value="ECO:0007669"/>
    <property type="project" value="InterPro"/>
</dbReference>
<feature type="transmembrane region" description="Helical" evidence="8">
    <location>
        <begin position="155"/>
        <end position="176"/>
    </location>
</feature>
<keyword evidence="10" id="KW-1185">Reference proteome</keyword>
<dbReference type="GO" id="GO:0005886">
    <property type="term" value="C:plasma membrane"/>
    <property type="evidence" value="ECO:0007669"/>
    <property type="project" value="UniProtKB-SubCell"/>
</dbReference>
<keyword evidence="5 8" id="KW-1133">Transmembrane helix</keyword>
<keyword evidence="7" id="KW-0862">Zinc</keyword>
<accession>A0A4R1K9G5</accession>
<dbReference type="Proteomes" id="UP000294614">
    <property type="component" value="Unassembled WGS sequence"/>
</dbReference>
<feature type="transmembrane region" description="Helical" evidence="8">
    <location>
        <begin position="39"/>
        <end position="62"/>
    </location>
</feature>
<dbReference type="EMBL" id="SMGG01000004">
    <property type="protein sequence ID" value="TCK60995.1"/>
    <property type="molecule type" value="Genomic_DNA"/>
</dbReference>
<dbReference type="PANTHER" id="PTHR20855:SF3">
    <property type="entry name" value="LD03007P"/>
    <property type="match status" value="1"/>
</dbReference>
<sequence length="215" mass="24010">MTIKDPVSGISHLVGAIFSLAALTVLVVLSSYYATVWHIVSFSIYGASMTLLYLASAAYHIFNLGETGTRRLKKVDHVMIFMMIAGTYTPFCLIPLRGGWGWSIFGVVWGMAVLGIFFKLFFIHAPRVISTVIYIIMGWISVVAIYPIVKNIPTGGVLWLVAGGLFYTIGAVVYALKRPNFSKHFGFHEIWHFFVLAGSTCHFMTMVLYILWINP</sequence>
<evidence type="ECO:0000256" key="8">
    <source>
        <dbReference type="SAM" id="Phobius"/>
    </source>
</evidence>
<feature type="transmembrane region" description="Helical" evidence="8">
    <location>
        <begin position="12"/>
        <end position="33"/>
    </location>
</feature>
<feature type="transmembrane region" description="Helical" evidence="8">
    <location>
        <begin position="74"/>
        <end position="96"/>
    </location>
</feature>
<dbReference type="GO" id="GO:0046872">
    <property type="term" value="F:metal ion binding"/>
    <property type="evidence" value="ECO:0007669"/>
    <property type="project" value="UniProtKB-KW"/>
</dbReference>
<keyword evidence="3" id="KW-1003">Cell membrane</keyword>
<dbReference type="RefSeq" id="WP_132873851.1">
    <property type="nucleotide sequence ID" value="NZ_JAJUHT010000001.1"/>
</dbReference>
<comment type="caution">
    <text evidence="9">The sequence shown here is derived from an EMBL/GenBank/DDBJ whole genome shotgun (WGS) entry which is preliminary data.</text>
</comment>
<gene>
    <name evidence="9" type="ORF">C8D98_1877</name>
</gene>
<dbReference type="AlphaFoldDB" id="A0A4R1K9G5"/>
<keyword evidence="6 8" id="KW-0472">Membrane</keyword>
<evidence type="ECO:0000256" key="3">
    <source>
        <dbReference type="ARBA" id="ARBA00022475"/>
    </source>
</evidence>
<feature type="binding site" evidence="7">
    <location>
        <position position="60"/>
    </location>
    <ligand>
        <name>Zn(2+)</name>
        <dbReference type="ChEBI" id="CHEBI:29105"/>
    </ligand>
</feature>
<organism evidence="9 10">
    <name type="scientific">Seleniivibrio woodruffii</name>
    <dbReference type="NCBI Taxonomy" id="1078050"/>
    <lineage>
        <taxon>Bacteria</taxon>
        <taxon>Pseudomonadati</taxon>
        <taxon>Deferribacterota</taxon>
        <taxon>Deferribacteres</taxon>
        <taxon>Deferribacterales</taxon>
        <taxon>Geovibrionaceae</taxon>
        <taxon>Seleniivibrio</taxon>
    </lineage>
</organism>
<evidence type="ECO:0000256" key="7">
    <source>
        <dbReference type="PIRSR" id="PIRSR604254-1"/>
    </source>
</evidence>
<protein>
    <submittedName>
        <fullName evidence="9">Channel protein (Hemolysin III family)</fullName>
    </submittedName>
</protein>
<evidence type="ECO:0000256" key="4">
    <source>
        <dbReference type="ARBA" id="ARBA00022692"/>
    </source>
</evidence>